<keyword evidence="2" id="KW-1185">Reference proteome</keyword>
<organism evidence="1 2">
    <name type="scientific">Hygrophoropsis aurantiaca</name>
    <dbReference type="NCBI Taxonomy" id="72124"/>
    <lineage>
        <taxon>Eukaryota</taxon>
        <taxon>Fungi</taxon>
        <taxon>Dikarya</taxon>
        <taxon>Basidiomycota</taxon>
        <taxon>Agaricomycotina</taxon>
        <taxon>Agaricomycetes</taxon>
        <taxon>Agaricomycetidae</taxon>
        <taxon>Boletales</taxon>
        <taxon>Coniophorineae</taxon>
        <taxon>Hygrophoropsidaceae</taxon>
        <taxon>Hygrophoropsis</taxon>
    </lineage>
</organism>
<dbReference type="Proteomes" id="UP000790377">
    <property type="component" value="Unassembled WGS sequence"/>
</dbReference>
<dbReference type="EMBL" id="MU267678">
    <property type="protein sequence ID" value="KAH7911440.1"/>
    <property type="molecule type" value="Genomic_DNA"/>
</dbReference>
<proteinExistence type="predicted"/>
<evidence type="ECO:0000313" key="2">
    <source>
        <dbReference type="Proteomes" id="UP000790377"/>
    </source>
</evidence>
<sequence>MPEAPEVQAFLHRINRWKLEYAKRNNGQCPEAYLRIFPRMFALGTNQRDYQSCYVDLLGYNTENTEPQGDGSFAPNIHDLSRSKDQAYDYLVTRPLLKGELHACARGKIIAIAAGHHLVTISLGLEANIIGMSATDFNEIIKDDQPGPNKNRTKAQKLRTFPLPQRFYDPGTSPNTKRTVNIFMAFISERANYVWVLVDFARIVRMNVISRERHWCSSDLLPGSSSWATIFNRFGDGPDWVLETDEATRALDLWRSKILSSDGSSPLLEIMCAKDTYVFAGFGRHLAHDFLHSQGLFPNTPASFVCLDNDIFDKFKSGVVEFMTTWRSPSFLRRCANHVNSSNPFAYNTTSFKNYYSSYLLVFRRSQVRVPVKLYNDLVRNGLLDPYHTIGQPYVPEASELEWRKKERWLPVFQRGDDIYTVIRAQCPEGWRDGPEKPATDLRLDGYKTTIGVAEFREAKNNKVNHLSSQKKGKESVVAKGQVGRRPTNATGLPGRPRKRPLVADIRRDARPMKRLRTSRSQSLISEELGFPEACEDTGRRTRSQSLPDVGNPDTAE</sequence>
<evidence type="ECO:0000313" key="1">
    <source>
        <dbReference type="EMBL" id="KAH7911440.1"/>
    </source>
</evidence>
<reference evidence="1" key="1">
    <citation type="journal article" date="2021" name="New Phytol.">
        <title>Evolutionary innovations through gain and loss of genes in the ectomycorrhizal Boletales.</title>
        <authorList>
            <person name="Wu G."/>
            <person name="Miyauchi S."/>
            <person name="Morin E."/>
            <person name="Kuo A."/>
            <person name="Drula E."/>
            <person name="Varga T."/>
            <person name="Kohler A."/>
            <person name="Feng B."/>
            <person name="Cao Y."/>
            <person name="Lipzen A."/>
            <person name="Daum C."/>
            <person name="Hundley H."/>
            <person name="Pangilinan J."/>
            <person name="Johnson J."/>
            <person name="Barry K."/>
            <person name="LaButti K."/>
            <person name="Ng V."/>
            <person name="Ahrendt S."/>
            <person name="Min B."/>
            <person name="Choi I.G."/>
            <person name="Park H."/>
            <person name="Plett J.M."/>
            <person name="Magnuson J."/>
            <person name="Spatafora J.W."/>
            <person name="Nagy L.G."/>
            <person name="Henrissat B."/>
            <person name="Grigoriev I.V."/>
            <person name="Yang Z.L."/>
            <person name="Xu J."/>
            <person name="Martin F.M."/>
        </authorList>
    </citation>
    <scope>NUCLEOTIDE SEQUENCE</scope>
    <source>
        <strain evidence="1">ATCC 28755</strain>
    </source>
</reference>
<comment type="caution">
    <text evidence="1">The sequence shown here is derived from an EMBL/GenBank/DDBJ whole genome shotgun (WGS) entry which is preliminary data.</text>
</comment>
<name>A0ACB8AE63_9AGAM</name>
<accession>A0ACB8AE63</accession>
<gene>
    <name evidence="1" type="ORF">BJ138DRAFT_1113204</name>
</gene>
<protein>
    <submittedName>
        <fullName evidence="1">Uncharacterized protein</fullName>
    </submittedName>
</protein>